<keyword evidence="4" id="KW-1185">Reference proteome</keyword>
<sequence>MHVDERYVIAGGLRTRYFEAGSGPTVILLHGSSLAIDAWSTWHLTIPALAKHYRVLAPDLVGFGLTDVAADGHHVPRLERRHHVAAFMDALGVARCSLVGHSEGGFIAAMLALDYPGRVSNVVVASSGATAPRLGGDLDRAWESAAAQAYDVLGGCETEEAFLRTNAALSLTNPPTFIDIMKENYRLARRRGQLERFKDAALLRGDSDYTRVQEEHLLPFLGEMRARLLLAWSGRDATVPVSRGLKLLERAPQADMHVFADAAHMLMIDRPRAFNAMLAMWLGAAS</sequence>
<organism evidence="3 4">
    <name type="scientific">Aquibium oceanicum</name>
    <dbReference type="NCBI Taxonomy" id="1670800"/>
    <lineage>
        <taxon>Bacteria</taxon>
        <taxon>Pseudomonadati</taxon>
        <taxon>Pseudomonadota</taxon>
        <taxon>Alphaproteobacteria</taxon>
        <taxon>Hyphomicrobiales</taxon>
        <taxon>Phyllobacteriaceae</taxon>
        <taxon>Aquibium</taxon>
    </lineage>
</organism>
<dbReference type="GO" id="GO:0016020">
    <property type="term" value="C:membrane"/>
    <property type="evidence" value="ECO:0007669"/>
    <property type="project" value="TreeGrafter"/>
</dbReference>
<feature type="domain" description="AB hydrolase-1" evidence="2">
    <location>
        <begin position="24"/>
        <end position="271"/>
    </location>
</feature>
<dbReference type="PANTHER" id="PTHR43798:SF31">
    <property type="entry name" value="AB HYDROLASE SUPERFAMILY PROTEIN YCLE"/>
    <property type="match status" value="1"/>
</dbReference>
<dbReference type="Gene3D" id="3.40.50.1820">
    <property type="entry name" value="alpha/beta hydrolase"/>
    <property type="match status" value="1"/>
</dbReference>
<dbReference type="OrthoDB" id="9780765at2"/>
<dbReference type="KEGG" id="meso:BSQ44_10055"/>
<name>A0A1L3SQV2_9HYPH</name>
<evidence type="ECO:0000259" key="2">
    <source>
        <dbReference type="Pfam" id="PF00561"/>
    </source>
</evidence>
<dbReference type="Proteomes" id="UP000182840">
    <property type="component" value="Chromosome"/>
</dbReference>
<dbReference type="InterPro" id="IPR050266">
    <property type="entry name" value="AB_hydrolase_sf"/>
</dbReference>
<keyword evidence="1" id="KW-0378">Hydrolase</keyword>
<dbReference type="RefSeq" id="WP_072603603.1">
    <property type="nucleotide sequence ID" value="NZ_CP018171.1"/>
</dbReference>
<dbReference type="AlphaFoldDB" id="A0A1L3SQV2"/>
<evidence type="ECO:0000313" key="3">
    <source>
        <dbReference type="EMBL" id="APH71672.1"/>
    </source>
</evidence>
<dbReference type="GO" id="GO:0016787">
    <property type="term" value="F:hydrolase activity"/>
    <property type="evidence" value="ECO:0007669"/>
    <property type="project" value="UniProtKB-KW"/>
</dbReference>
<dbReference type="PRINTS" id="PR00111">
    <property type="entry name" value="ABHYDROLASE"/>
</dbReference>
<dbReference type="SUPFAM" id="SSF53474">
    <property type="entry name" value="alpha/beta-Hydrolases"/>
    <property type="match status" value="1"/>
</dbReference>
<reference evidence="4" key="1">
    <citation type="submission" date="2016-11" db="EMBL/GenBank/DDBJ databases">
        <title>Mesorhizobium oceanicum sp. nov., isolated from deep seawater in South China Sea.</title>
        <authorList>
            <person name="Fu G.-Y."/>
        </authorList>
    </citation>
    <scope>NUCLEOTIDE SEQUENCE [LARGE SCALE GENOMIC DNA]</scope>
    <source>
        <strain evidence="4">B7</strain>
    </source>
</reference>
<protein>
    <recommendedName>
        <fullName evidence="2">AB hydrolase-1 domain-containing protein</fullName>
    </recommendedName>
</protein>
<evidence type="ECO:0000256" key="1">
    <source>
        <dbReference type="ARBA" id="ARBA00022801"/>
    </source>
</evidence>
<accession>A0A1L3SQV2</accession>
<dbReference type="InterPro" id="IPR029058">
    <property type="entry name" value="AB_hydrolase_fold"/>
</dbReference>
<dbReference type="STRING" id="1670800.BSQ44_10055"/>
<gene>
    <name evidence="3" type="ORF">BSQ44_10055</name>
</gene>
<proteinExistence type="predicted"/>
<dbReference type="EMBL" id="CP018171">
    <property type="protein sequence ID" value="APH71672.1"/>
    <property type="molecule type" value="Genomic_DNA"/>
</dbReference>
<dbReference type="PANTHER" id="PTHR43798">
    <property type="entry name" value="MONOACYLGLYCEROL LIPASE"/>
    <property type="match status" value="1"/>
</dbReference>
<dbReference type="Pfam" id="PF00561">
    <property type="entry name" value="Abhydrolase_1"/>
    <property type="match status" value="1"/>
</dbReference>
<dbReference type="InterPro" id="IPR000073">
    <property type="entry name" value="AB_hydrolase_1"/>
</dbReference>
<evidence type="ECO:0000313" key="4">
    <source>
        <dbReference type="Proteomes" id="UP000182840"/>
    </source>
</evidence>